<dbReference type="GO" id="GO:0005975">
    <property type="term" value="P:carbohydrate metabolic process"/>
    <property type="evidence" value="ECO:0007669"/>
    <property type="project" value="UniProtKB-ARBA"/>
</dbReference>
<dbReference type="EMBL" id="CP108222">
    <property type="protein sequence ID" value="WTT14276.1"/>
    <property type="molecule type" value="Genomic_DNA"/>
</dbReference>
<reference evidence="1" key="1">
    <citation type="submission" date="2022-10" db="EMBL/GenBank/DDBJ databases">
        <title>The complete genomes of actinobacterial strains from the NBC collection.</title>
        <authorList>
            <person name="Joergensen T.S."/>
            <person name="Alvarez Arevalo M."/>
            <person name="Sterndorff E.B."/>
            <person name="Faurdal D."/>
            <person name="Vuksanovic O."/>
            <person name="Mourched A.-S."/>
            <person name="Charusanti P."/>
            <person name="Shaw S."/>
            <person name="Blin K."/>
            <person name="Weber T."/>
        </authorList>
    </citation>
    <scope>NUCLEOTIDE SEQUENCE</scope>
    <source>
        <strain evidence="1">NBC_00093</strain>
    </source>
</reference>
<organism evidence="1">
    <name type="scientific">Streptomyces sp. NBC_00093</name>
    <dbReference type="NCBI Taxonomy" id="2975649"/>
    <lineage>
        <taxon>Bacteria</taxon>
        <taxon>Bacillati</taxon>
        <taxon>Actinomycetota</taxon>
        <taxon>Actinomycetes</taxon>
        <taxon>Kitasatosporales</taxon>
        <taxon>Streptomycetaceae</taxon>
        <taxon>Streptomyces</taxon>
    </lineage>
</organism>
<gene>
    <name evidence="1" type="ORF">OHA22_01490</name>
</gene>
<dbReference type="Gene3D" id="2.60.40.10">
    <property type="entry name" value="Immunoglobulins"/>
    <property type="match status" value="1"/>
</dbReference>
<sequence length="401" mass="41207">MAEAVPPAFTWTAPTDGAAVDLGPGGGQTDVRLTAASDQFQPFTVSITRDGLPALTEQFSGTSYAKTVTFGPAPLGSRSISVKCADPNGLSSTQIRSLVGRDSVPPTVTLDPFSDRQTVRSFPHTVTLTGRTNGAASAITGVAFAFTNGPSGAAQDTSSGRDWSTWRVQAPLATTGTYPFTVTVTNSRRSTVSASGTITLVAQGPPVFTWATPAAGDTVDLGPTGGQVAVRLTSGSDQFYPFTVSIAHDGLPATTDQYTGTEFTKTVTFGPTPVGARSISVTCADPNGLSSTQTRSLTGRDSVPPTVALDPFEGNQTATSLPHPITLTGTTNGAPSGITEVAYVFDNGPSGVAQDTSPGGDWSAWRLRDALPTTGTYTFRVIATNSRGSTVSASGTINLNL</sequence>
<proteinExistence type="predicted"/>
<accession>A0AAU1ZP57</accession>
<dbReference type="InterPro" id="IPR013783">
    <property type="entry name" value="Ig-like_fold"/>
</dbReference>
<dbReference type="AlphaFoldDB" id="A0AAU1ZP57"/>
<name>A0AAU1ZP57_9ACTN</name>
<evidence type="ECO:0000313" key="1">
    <source>
        <dbReference type="EMBL" id="WTT14276.1"/>
    </source>
</evidence>
<protein>
    <submittedName>
        <fullName evidence="1">Uncharacterized protein</fullName>
    </submittedName>
</protein>